<gene>
    <name evidence="2" type="ORF">SAMN06265370_113127</name>
</gene>
<dbReference type="Pfam" id="PF13466">
    <property type="entry name" value="STAS_2"/>
    <property type="match status" value="1"/>
</dbReference>
<dbReference type="SUPFAM" id="SSF52091">
    <property type="entry name" value="SpoIIaa-like"/>
    <property type="match status" value="1"/>
</dbReference>
<sequence>MTFLQGAAKAPVTVSARDVHRIDAYRLQILISAERQWQIDGTEFQITDMSPEFSAGLERLGLSPDHFDKEAQ</sequence>
<dbReference type="AlphaFoldDB" id="A0A238Y132"/>
<accession>A0A238Y132</accession>
<evidence type="ECO:0000259" key="1">
    <source>
        <dbReference type="Pfam" id="PF13466"/>
    </source>
</evidence>
<dbReference type="RefSeq" id="WP_245840992.1">
    <property type="nucleotide sequence ID" value="NZ_FZNN01000013.1"/>
</dbReference>
<feature type="domain" description="MlaB-like STAS" evidence="1">
    <location>
        <begin position="7"/>
        <end position="62"/>
    </location>
</feature>
<name>A0A238Y132_9RHOB</name>
<evidence type="ECO:0000313" key="2">
    <source>
        <dbReference type="EMBL" id="SNR64009.1"/>
    </source>
</evidence>
<dbReference type="InterPro" id="IPR036513">
    <property type="entry name" value="STAS_dom_sf"/>
</dbReference>
<keyword evidence="3" id="KW-1185">Reference proteome</keyword>
<dbReference type="Proteomes" id="UP000198417">
    <property type="component" value="Unassembled WGS sequence"/>
</dbReference>
<organism evidence="2 3">
    <name type="scientific">Puniceibacterium sediminis</name>
    <dbReference type="NCBI Taxonomy" id="1608407"/>
    <lineage>
        <taxon>Bacteria</taxon>
        <taxon>Pseudomonadati</taxon>
        <taxon>Pseudomonadota</taxon>
        <taxon>Alphaproteobacteria</taxon>
        <taxon>Rhodobacterales</taxon>
        <taxon>Paracoccaceae</taxon>
        <taxon>Puniceibacterium</taxon>
    </lineage>
</organism>
<evidence type="ECO:0000313" key="3">
    <source>
        <dbReference type="Proteomes" id="UP000198417"/>
    </source>
</evidence>
<protein>
    <submittedName>
        <fullName evidence="2">STAS domain-containing protein</fullName>
    </submittedName>
</protein>
<proteinExistence type="predicted"/>
<dbReference type="EMBL" id="FZNN01000013">
    <property type="protein sequence ID" value="SNR64009.1"/>
    <property type="molecule type" value="Genomic_DNA"/>
</dbReference>
<reference evidence="2 3" key="1">
    <citation type="submission" date="2017-06" db="EMBL/GenBank/DDBJ databases">
        <authorList>
            <person name="Kim H.J."/>
            <person name="Triplett B.A."/>
        </authorList>
    </citation>
    <scope>NUCLEOTIDE SEQUENCE [LARGE SCALE GENOMIC DNA]</scope>
    <source>
        <strain evidence="2 3">DSM 29052</strain>
    </source>
</reference>
<dbReference type="InterPro" id="IPR058548">
    <property type="entry name" value="MlaB-like_STAS"/>
</dbReference>